<comment type="subcellular location">
    <subcellularLocation>
        <location evidence="1">Cell membrane</location>
        <topology evidence="1">Multi-pass membrane protein</topology>
    </subcellularLocation>
</comment>
<keyword evidence="4 6" id="KW-1133">Transmembrane helix</keyword>
<dbReference type="Proteomes" id="UP000647133">
    <property type="component" value="Unassembled WGS sequence"/>
</dbReference>
<name>A0ABR9AM06_9BACT</name>
<reference evidence="7 8" key="1">
    <citation type="submission" date="2020-09" db="EMBL/GenBank/DDBJ databases">
        <title>Echinicola sp. CAU 1574 isolated from sand of Sido Beach.</title>
        <authorList>
            <person name="Kim W."/>
        </authorList>
    </citation>
    <scope>NUCLEOTIDE SEQUENCE [LARGE SCALE GENOMIC DNA]</scope>
    <source>
        <strain evidence="7 8">CAU 1574</strain>
    </source>
</reference>
<dbReference type="InterPro" id="IPR018385">
    <property type="entry name" value="C4_dicarb_anaerob_car-like"/>
</dbReference>
<comment type="caution">
    <text evidence="7">The sequence shown here is derived from an EMBL/GenBank/DDBJ whole genome shotgun (WGS) entry which is preliminary data.</text>
</comment>
<protein>
    <submittedName>
        <fullName evidence="7">YfcC family protein</fullName>
    </submittedName>
</protein>
<organism evidence="7 8">
    <name type="scientific">Echinicola arenosa</name>
    <dbReference type="NCBI Taxonomy" id="2774144"/>
    <lineage>
        <taxon>Bacteria</taxon>
        <taxon>Pseudomonadati</taxon>
        <taxon>Bacteroidota</taxon>
        <taxon>Cytophagia</taxon>
        <taxon>Cytophagales</taxon>
        <taxon>Cyclobacteriaceae</taxon>
        <taxon>Echinicola</taxon>
    </lineage>
</organism>
<dbReference type="PANTHER" id="PTHR43652:SF2">
    <property type="entry name" value="BASIC AMINO ACID ANTIPORTER YFCC-RELATED"/>
    <property type="match status" value="1"/>
</dbReference>
<feature type="transmembrane region" description="Helical" evidence="6">
    <location>
        <begin position="6"/>
        <end position="25"/>
    </location>
</feature>
<feature type="transmembrane region" description="Helical" evidence="6">
    <location>
        <begin position="268"/>
        <end position="287"/>
    </location>
</feature>
<feature type="transmembrane region" description="Helical" evidence="6">
    <location>
        <begin position="395"/>
        <end position="414"/>
    </location>
</feature>
<feature type="transmembrane region" description="Helical" evidence="6">
    <location>
        <begin position="192"/>
        <end position="215"/>
    </location>
</feature>
<evidence type="ECO:0000256" key="5">
    <source>
        <dbReference type="ARBA" id="ARBA00023136"/>
    </source>
</evidence>
<feature type="transmembrane region" description="Helical" evidence="6">
    <location>
        <begin position="236"/>
        <end position="256"/>
    </location>
</feature>
<sequence>MRKFPNALVIMLGFILFVSLLTYVLPKGEYQRVHNPDLGYVTVVPNSYSQIEAPSITVGQILLSIPEGITGRAELIALIFLLGGAFFVVDRTGAFKDGIQFITDKLQGKESVALAIVSLLFTTGGALNGLQEEIIAMVPVLLFFANRLGYNSLVAVGISYGAAVVGSSFSPMNPFGVAVAQKAAEIPLFSGSIYRIVILILAYLLWTTLIIRYAQKNRVEKVKKEQAEKHQMDGKSILILCLTALAFVIVIYGLVVLEWGFNEMSAEFFLLGIIAGLVGKLGLNGTAESFIQGFKEMTFAAIIIGLANSITLILQQGMIIDTIIYGLFTPLQYLPKSIATLFMMAAQALLHFPVPSYSAQAIMTMPILAPLADLMGISRQVCVLAYQYGAIMMDMLIPTNGALMAVISIAGISFNKWFAFALKLTLILMGLGIVAIIIAINIGY</sequence>
<evidence type="ECO:0000256" key="3">
    <source>
        <dbReference type="ARBA" id="ARBA00022692"/>
    </source>
</evidence>
<evidence type="ECO:0000313" key="7">
    <source>
        <dbReference type="EMBL" id="MBD8488868.1"/>
    </source>
</evidence>
<dbReference type="Pfam" id="PF03606">
    <property type="entry name" value="DcuC"/>
    <property type="match status" value="1"/>
</dbReference>
<keyword evidence="3 6" id="KW-0812">Transmembrane</keyword>
<evidence type="ECO:0000256" key="4">
    <source>
        <dbReference type="ARBA" id="ARBA00022989"/>
    </source>
</evidence>
<dbReference type="InterPro" id="IPR051679">
    <property type="entry name" value="DASS-Related_Transporters"/>
</dbReference>
<evidence type="ECO:0000256" key="2">
    <source>
        <dbReference type="ARBA" id="ARBA00022475"/>
    </source>
</evidence>
<keyword evidence="2" id="KW-1003">Cell membrane</keyword>
<evidence type="ECO:0000313" key="8">
    <source>
        <dbReference type="Proteomes" id="UP000647133"/>
    </source>
</evidence>
<keyword evidence="8" id="KW-1185">Reference proteome</keyword>
<feature type="transmembrane region" description="Helical" evidence="6">
    <location>
        <begin position="150"/>
        <end position="172"/>
    </location>
</feature>
<proteinExistence type="predicted"/>
<evidence type="ECO:0000256" key="1">
    <source>
        <dbReference type="ARBA" id="ARBA00004651"/>
    </source>
</evidence>
<keyword evidence="5 6" id="KW-0472">Membrane</keyword>
<accession>A0ABR9AM06</accession>
<feature type="transmembrane region" description="Helical" evidence="6">
    <location>
        <begin position="299"/>
        <end position="327"/>
    </location>
</feature>
<evidence type="ECO:0000256" key="6">
    <source>
        <dbReference type="SAM" id="Phobius"/>
    </source>
</evidence>
<dbReference type="EMBL" id="JACYTQ010000002">
    <property type="protein sequence ID" value="MBD8488868.1"/>
    <property type="molecule type" value="Genomic_DNA"/>
</dbReference>
<feature type="transmembrane region" description="Helical" evidence="6">
    <location>
        <begin position="75"/>
        <end position="92"/>
    </location>
</feature>
<gene>
    <name evidence="7" type="ORF">IFO69_08940</name>
</gene>
<feature type="transmembrane region" description="Helical" evidence="6">
    <location>
        <begin position="421"/>
        <end position="442"/>
    </location>
</feature>
<dbReference type="RefSeq" id="WP_192009717.1">
    <property type="nucleotide sequence ID" value="NZ_JACYTQ010000002.1"/>
</dbReference>
<dbReference type="PANTHER" id="PTHR43652">
    <property type="entry name" value="BASIC AMINO ACID ANTIPORTER YFCC-RELATED"/>
    <property type="match status" value="1"/>
</dbReference>